<keyword evidence="1" id="KW-0472">Membrane</keyword>
<keyword evidence="1" id="KW-0812">Transmembrane</keyword>
<sequence>MSRAGTDLLFSGRFFRFRSVVVAYLAVAGELSIFVRVAEAS</sequence>
<evidence type="ECO:0000256" key="1">
    <source>
        <dbReference type="SAM" id="Phobius"/>
    </source>
</evidence>
<feature type="transmembrane region" description="Helical" evidence="1">
    <location>
        <begin position="21"/>
        <end position="38"/>
    </location>
</feature>
<dbReference type="EMBL" id="CABVGP010000001">
    <property type="protein sequence ID" value="VVJ17313.1"/>
    <property type="molecule type" value="Genomic_DNA"/>
</dbReference>
<keyword evidence="3" id="KW-1185">Reference proteome</keyword>
<name>A0A6I8LK10_9PSEU</name>
<dbReference type="Proteomes" id="UP000399805">
    <property type="component" value="Unassembled WGS sequence"/>
</dbReference>
<gene>
    <name evidence="2" type="ORF">AA23TX_02334</name>
</gene>
<evidence type="ECO:0000313" key="3">
    <source>
        <dbReference type="Proteomes" id="UP000399805"/>
    </source>
</evidence>
<protein>
    <submittedName>
        <fullName evidence="2">Uncharacterized protein</fullName>
    </submittedName>
</protein>
<keyword evidence="1" id="KW-1133">Transmembrane helix</keyword>
<reference evidence="2 3" key="1">
    <citation type="submission" date="2019-09" db="EMBL/GenBank/DDBJ databases">
        <authorList>
            <person name="Leyn A S."/>
        </authorList>
    </citation>
    <scope>NUCLEOTIDE SEQUENCE [LARGE SCALE GENOMIC DNA]</scope>
    <source>
        <strain evidence="2">AA231_1</strain>
    </source>
</reference>
<dbReference type="AlphaFoldDB" id="A0A6I8LK10"/>
<proteinExistence type="predicted"/>
<accession>A0A6I8LK10</accession>
<evidence type="ECO:0000313" key="2">
    <source>
        <dbReference type="EMBL" id="VVJ17313.1"/>
    </source>
</evidence>
<organism evidence="2 3">
    <name type="scientific">Amycolatopsis camponoti</name>
    <dbReference type="NCBI Taxonomy" id="2606593"/>
    <lineage>
        <taxon>Bacteria</taxon>
        <taxon>Bacillati</taxon>
        <taxon>Actinomycetota</taxon>
        <taxon>Actinomycetes</taxon>
        <taxon>Pseudonocardiales</taxon>
        <taxon>Pseudonocardiaceae</taxon>
        <taxon>Amycolatopsis</taxon>
    </lineage>
</organism>